<protein>
    <submittedName>
        <fullName evidence="2">Uncharacterized protein</fullName>
    </submittedName>
</protein>
<reference evidence="3" key="1">
    <citation type="journal article" date="2019" name="Int. J. Syst. Evol. Microbiol.">
        <title>The Global Catalogue of Microorganisms (GCM) 10K type strain sequencing project: providing services to taxonomists for standard genome sequencing and annotation.</title>
        <authorList>
            <consortium name="The Broad Institute Genomics Platform"/>
            <consortium name="The Broad Institute Genome Sequencing Center for Infectious Disease"/>
            <person name="Wu L."/>
            <person name="Ma J."/>
        </authorList>
    </citation>
    <scope>NUCLEOTIDE SEQUENCE [LARGE SCALE GENOMIC DNA]</scope>
    <source>
        <strain evidence="3">CECT 7956</strain>
    </source>
</reference>
<comment type="caution">
    <text evidence="2">The sequence shown here is derived from an EMBL/GenBank/DDBJ whole genome shotgun (WGS) entry which is preliminary data.</text>
</comment>
<keyword evidence="3" id="KW-1185">Reference proteome</keyword>
<feature type="chain" id="PRO_5046909891" evidence="1">
    <location>
        <begin position="20"/>
        <end position="383"/>
    </location>
</feature>
<evidence type="ECO:0000256" key="1">
    <source>
        <dbReference type="SAM" id="SignalP"/>
    </source>
</evidence>
<accession>A0ABV7YZ55</accession>
<proteinExistence type="predicted"/>
<dbReference type="Proteomes" id="UP001595616">
    <property type="component" value="Unassembled WGS sequence"/>
</dbReference>
<evidence type="ECO:0000313" key="3">
    <source>
        <dbReference type="Proteomes" id="UP001595616"/>
    </source>
</evidence>
<feature type="signal peptide" evidence="1">
    <location>
        <begin position="1"/>
        <end position="19"/>
    </location>
</feature>
<dbReference type="EMBL" id="JBHRYQ010000001">
    <property type="protein sequence ID" value="MFC3811326.1"/>
    <property type="molecule type" value="Genomic_DNA"/>
</dbReference>
<keyword evidence="1" id="KW-0732">Signal</keyword>
<dbReference type="RefSeq" id="WP_379838167.1">
    <property type="nucleotide sequence ID" value="NZ_JBHRYQ010000001.1"/>
</dbReference>
<organism evidence="2 3">
    <name type="scientific">Lacihabitans lacunae</name>
    <dbReference type="NCBI Taxonomy" id="1028214"/>
    <lineage>
        <taxon>Bacteria</taxon>
        <taxon>Pseudomonadati</taxon>
        <taxon>Bacteroidota</taxon>
        <taxon>Cytophagia</taxon>
        <taxon>Cytophagales</taxon>
        <taxon>Leadbetterellaceae</taxon>
        <taxon>Lacihabitans</taxon>
    </lineage>
</organism>
<gene>
    <name evidence="2" type="ORF">ACFOOI_11740</name>
</gene>
<sequence>MKQLCTFFCIILSTYFASAQDRYLPGNIILTSNESKDVEIYYEDWSASPQQIKVRENGVIIAYKPEQLKGFEIPSLEKSYISEKLTLNFTAQIPITSYSELFTETKTESFFLKKLVTSNILSLYVLIDHEERTRFFIRKDTDLIELIKYSFVMSEKGILNKKENNDYKNQLANMFADELDILKPMPSYEQASLIKFVKKYNESKGETTNNYINNVTDESYVKFGINTGFESVEATKYDFSNKKINFGLSGMYLLPHKHNNRFLVIDYYSTTNYPTKIYSSNEESRKNTFSAFVGKFIGNKPLQGYFSVGLTYSSQVVNTTYGNYGSQKLKILSTNIGPNIGIAYKKQFVLELSKTVLFLGGSGIISDPQIHFKYFPVQKKLRQ</sequence>
<evidence type="ECO:0000313" key="2">
    <source>
        <dbReference type="EMBL" id="MFC3811326.1"/>
    </source>
</evidence>
<name>A0ABV7YZ55_9BACT</name>